<dbReference type="InterPro" id="IPR037147">
    <property type="entry name" value="Ribosomal_bL28_sf"/>
</dbReference>
<sequence length="94" mass="10437">MARICELTGKGRQVGHNVSHANNKTKRTFLPNLQNVTLISDALGESVKLRVSTHGLRSVEHVGGLDNWLLKTNDEKLSLRARRLKRQIAKKAAA</sequence>
<protein>
    <recommendedName>
        <fullName evidence="4 5">Large ribosomal subunit protein bL28</fullName>
    </recommendedName>
</protein>
<evidence type="ECO:0000256" key="4">
    <source>
        <dbReference type="ARBA" id="ARBA00035174"/>
    </source>
</evidence>
<dbReference type="GO" id="GO:0003735">
    <property type="term" value="F:structural constituent of ribosome"/>
    <property type="evidence" value="ECO:0007669"/>
    <property type="project" value="InterPro"/>
</dbReference>
<dbReference type="Gene3D" id="2.30.170.40">
    <property type="entry name" value="Ribosomal protein L28/L24"/>
    <property type="match status" value="1"/>
</dbReference>
<keyword evidence="3 5" id="KW-0687">Ribonucleoprotein</keyword>
<dbReference type="PANTHER" id="PTHR13528">
    <property type="entry name" value="39S RIBOSOMAL PROTEIN L28, MITOCHONDRIAL"/>
    <property type="match status" value="1"/>
</dbReference>
<dbReference type="NCBIfam" id="TIGR00009">
    <property type="entry name" value="L28"/>
    <property type="match status" value="1"/>
</dbReference>
<evidence type="ECO:0000313" key="7">
    <source>
        <dbReference type="Proteomes" id="UP000198281"/>
    </source>
</evidence>
<dbReference type="OrthoDB" id="9805609at2"/>
<name>A0A239CEW4_9SPHN</name>
<keyword evidence="2 5" id="KW-0689">Ribosomal protein</keyword>
<evidence type="ECO:0000256" key="5">
    <source>
        <dbReference type="HAMAP-Rule" id="MF_00373"/>
    </source>
</evidence>
<accession>A0A239CEW4</accession>
<evidence type="ECO:0000313" key="6">
    <source>
        <dbReference type="EMBL" id="SNS18201.1"/>
    </source>
</evidence>
<comment type="similarity">
    <text evidence="1 5">Belongs to the bacterial ribosomal protein bL28 family.</text>
</comment>
<dbReference type="RefSeq" id="WP_089218150.1">
    <property type="nucleotide sequence ID" value="NZ_FZOS01000002.1"/>
</dbReference>
<dbReference type="PANTHER" id="PTHR13528:SF2">
    <property type="entry name" value="LARGE RIBOSOMAL SUBUNIT PROTEIN BL28M"/>
    <property type="match status" value="1"/>
</dbReference>
<dbReference type="InterPro" id="IPR034704">
    <property type="entry name" value="Ribosomal_bL28/bL31-like_sf"/>
</dbReference>
<proteinExistence type="inferred from homology"/>
<gene>
    <name evidence="5" type="primary">rpmB</name>
    <name evidence="6" type="ORF">SAMN06295912_102147</name>
</gene>
<dbReference type="Proteomes" id="UP000198281">
    <property type="component" value="Unassembled WGS sequence"/>
</dbReference>
<evidence type="ECO:0000256" key="3">
    <source>
        <dbReference type="ARBA" id="ARBA00023274"/>
    </source>
</evidence>
<dbReference type="AlphaFoldDB" id="A0A239CEW4"/>
<dbReference type="InterPro" id="IPR001383">
    <property type="entry name" value="Ribosomal_bL28_bact-type"/>
</dbReference>
<dbReference type="HAMAP" id="MF_00373">
    <property type="entry name" value="Ribosomal_bL28"/>
    <property type="match status" value="1"/>
</dbReference>
<dbReference type="EMBL" id="FZOS01000002">
    <property type="protein sequence ID" value="SNS18201.1"/>
    <property type="molecule type" value="Genomic_DNA"/>
</dbReference>
<dbReference type="Pfam" id="PF00830">
    <property type="entry name" value="Ribosomal_L28"/>
    <property type="match status" value="1"/>
</dbReference>
<dbReference type="GO" id="GO:0022625">
    <property type="term" value="C:cytosolic large ribosomal subunit"/>
    <property type="evidence" value="ECO:0007669"/>
    <property type="project" value="TreeGrafter"/>
</dbReference>
<dbReference type="GO" id="GO:0006412">
    <property type="term" value="P:translation"/>
    <property type="evidence" value="ECO:0007669"/>
    <property type="project" value="UniProtKB-UniRule"/>
</dbReference>
<evidence type="ECO:0000256" key="2">
    <source>
        <dbReference type="ARBA" id="ARBA00022980"/>
    </source>
</evidence>
<keyword evidence="7" id="KW-1185">Reference proteome</keyword>
<dbReference type="InterPro" id="IPR026569">
    <property type="entry name" value="Ribosomal_bL28"/>
</dbReference>
<reference evidence="7" key="1">
    <citation type="submission" date="2017-06" db="EMBL/GenBank/DDBJ databases">
        <authorList>
            <person name="Varghese N."/>
            <person name="Submissions S."/>
        </authorList>
    </citation>
    <scope>NUCLEOTIDE SEQUENCE [LARGE SCALE GENOMIC DNA]</scope>
    <source>
        <strain evidence="7">LNB2</strain>
    </source>
</reference>
<evidence type="ECO:0000256" key="1">
    <source>
        <dbReference type="ARBA" id="ARBA00008760"/>
    </source>
</evidence>
<organism evidence="6 7">
    <name type="scientific">Edaphosphingomonas laterariae</name>
    <dbReference type="NCBI Taxonomy" id="861865"/>
    <lineage>
        <taxon>Bacteria</taxon>
        <taxon>Pseudomonadati</taxon>
        <taxon>Pseudomonadota</taxon>
        <taxon>Alphaproteobacteria</taxon>
        <taxon>Sphingomonadales</taxon>
        <taxon>Rhizorhabdaceae</taxon>
        <taxon>Edaphosphingomonas</taxon>
    </lineage>
</organism>
<dbReference type="SUPFAM" id="SSF143800">
    <property type="entry name" value="L28p-like"/>
    <property type="match status" value="1"/>
</dbReference>